<organism evidence="1 2">
    <name type="scientific">Paraburkholderia phytofirmans OLGA172</name>
    <dbReference type="NCBI Taxonomy" id="1417228"/>
    <lineage>
        <taxon>Bacteria</taxon>
        <taxon>Pseudomonadati</taxon>
        <taxon>Pseudomonadota</taxon>
        <taxon>Betaproteobacteria</taxon>
        <taxon>Burkholderiales</taxon>
        <taxon>Burkholderiaceae</taxon>
        <taxon>Paraburkholderia</taxon>
    </lineage>
</organism>
<evidence type="ECO:0000313" key="2">
    <source>
        <dbReference type="Proteomes" id="UP000076852"/>
    </source>
</evidence>
<dbReference type="AlphaFoldDB" id="A0A160FLU6"/>
<reference evidence="1 2" key="1">
    <citation type="journal article" date="2016" name="Gene">
        <title>PacBio SMRT assembly of a complex multi-replicon genome reveals chlorocatechol degradative operon in a region of genome plasticity.</title>
        <authorList>
            <person name="Ricker N."/>
            <person name="Shen S.Y."/>
            <person name="Goordial J."/>
            <person name="Jin S."/>
            <person name="Fulthorpe R.R."/>
        </authorList>
    </citation>
    <scope>NUCLEOTIDE SEQUENCE [LARGE SCALE GENOMIC DNA]</scope>
    <source>
        <strain evidence="1 2">OLGA172</strain>
    </source>
</reference>
<evidence type="ECO:0000313" key="1">
    <source>
        <dbReference type="EMBL" id="ANB73549.1"/>
    </source>
</evidence>
<proteinExistence type="predicted"/>
<sequence length="103" mass="11622">MLTYLVVSQLTARHGTGEWLKVEDLVECAQIWLRFNDGEVNSLKRMALCRRAQDLATHAEQFSETTFDTKAVAGMFFDGLRLDFRSPAVVEIYTICLAHLLAG</sequence>
<dbReference type="Proteomes" id="UP000076852">
    <property type="component" value="Chromosome 1"/>
</dbReference>
<dbReference type="KEGG" id="buz:AYM40_15200"/>
<name>A0A160FLU6_9BURK</name>
<dbReference type="EMBL" id="CP014578">
    <property type="protein sequence ID" value="ANB73549.1"/>
    <property type="molecule type" value="Genomic_DNA"/>
</dbReference>
<accession>A0A160FLU6</accession>
<gene>
    <name evidence="1" type="ORF">AYM40_15200</name>
</gene>
<protein>
    <submittedName>
        <fullName evidence="1">Uncharacterized protein</fullName>
    </submittedName>
</protein>
<keyword evidence="2" id="KW-1185">Reference proteome</keyword>